<dbReference type="AlphaFoldDB" id="A0A1G7XEQ7"/>
<name>A0A1G7XEQ7_9HYPH</name>
<keyword evidence="3" id="KW-1185">Reference proteome</keyword>
<dbReference type="RefSeq" id="WP_090597344.1">
    <property type="nucleotide sequence ID" value="NZ_FNCS01000009.1"/>
</dbReference>
<dbReference type="SUPFAM" id="SSF51338">
    <property type="entry name" value="Composite domain of metallo-dependent hydrolases"/>
    <property type="match status" value="1"/>
</dbReference>
<dbReference type="OrthoDB" id="9782972at2"/>
<dbReference type="InterPro" id="IPR051781">
    <property type="entry name" value="Metallo-dep_Hydrolase"/>
</dbReference>
<dbReference type="PANTHER" id="PTHR43135:SF3">
    <property type="entry name" value="ALPHA-D-RIBOSE 1-METHYLPHOSPHONATE 5-TRIPHOSPHATE DIPHOSPHATASE"/>
    <property type="match status" value="1"/>
</dbReference>
<evidence type="ECO:0000313" key="3">
    <source>
        <dbReference type="Proteomes" id="UP000199495"/>
    </source>
</evidence>
<evidence type="ECO:0000259" key="1">
    <source>
        <dbReference type="Pfam" id="PF01979"/>
    </source>
</evidence>
<accession>A0A1G7XEQ7</accession>
<protein>
    <submittedName>
        <fullName evidence="2">Imidazolonepropionase</fullName>
    </submittedName>
</protein>
<dbReference type="InterPro" id="IPR011059">
    <property type="entry name" value="Metal-dep_hydrolase_composite"/>
</dbReference>
<dbReference type="CDD" id="cd01299">
    <property type="entry name" value="Met_dep_hydrolase_A"/>
    <property type="match status" value="1"/>
</dbReference>
<dbReference type="Proteomes" id="UP000199495">
    <property type="component" value="Unassembled WGS sequence"/>
</dbReference>
<dbReference type="InterPro" id="IPR006680">
    <property type="entry name" value="Amidohydro-rel"/>
</dbReference>
<feature type="domain" description="Amidohydrolase-related" evidence="1">
    <location>
        <begin position="52"/>
        <end position="403"/>
    </location>
</feature>
<sequence>MTVTSYTNARLLDFQREALTEPTTVTTDGDTIASIGQLAPANAEIIDLGGQTLMPGLIDSHFHVVAHTLDLWSNAIAPDSLAAFRAGAVMEELLSRGFTTVRDLGGADLGLVRAVEDGYIDGPNLVICGKGLSMTGGHTDLRERTDIRPDALGWRLGNMGILVDGVDNVRATCRKLLKEGAKFIKVMANGGVSSPNDPIDSIQYSDAEILAMVEEASNANTYVAAHVYHDAAIRRCVDLGVHSLEHCNLITPETAKRAADAGCIAVPTLVAYEGLKLEGAALGLGKAEQAKIDVVRDRGLESLAIMRDAGLSMAFGTDLLGQLRKYGGMEFDLLAKVLSPAQIIRSATEVGSRLCGLEGRAGIIKEGARADMIVVNADPFADVTILGEPQTYLTRVIKSGRTVRETAHVRGGRL</sequence>
<dbReference type="GO" id="GO:0016810">
    <property type="term" value="F:hydrolase activity, acting on carbon-nitrogen (but not peptide) bonds"/>
    <property type="evidence" value="ECO:0007669"/>
    <property type="project" value="InterPro"/>
</dbReference>
<organism evidence="2 3">
    <name type="scientific">Pelagibacterium luteolum</name>
    <dbReference type="NCBI Taxonomy" id="440168"/>
    <lineage>
        <taxon>Bacteria</taxon>
        <taxon>Pseudomonadati</taxon>
        <taxon>Pseudomonadota</taxon>
        <taxon>Alphaproteobacteria</taxon>
        <taxon>Hyphomicrobiales</taxon>
        <taxon>Devosiaceae</taxon>
        <taxon>Pelagibacterium</taxon>
    </lineage>
</organism>
<proteinExistence type="predicted"/>
<reference evidence="2 3" key="1">
    <citation type="submission" date="2016-10" db="EMBL/GenBank/DDBJ databases">
        <authorList>
            <person name="de Groot N.N."/>
        </authorList>
    </citation>
    <scope>NUCLEOTIDE SEQUENCE [LARGE SCALE GENOMIC DNA]</scope>
    <source>
        <strain evidence="2 3">CGMCC 1.10267</strain>
    </source>
</reference>
<dbReference type="InterPro" id="IPR032466">
    <property type="entry name" value="Metal_Hydrolase"/>
</dbReference>
<dbReference type="EMBL" id="FNCS01000009">
    <property type="protein sequence ID" value="SDG82702.1"/>
    <property type="molecule type" value="Genomic_DNA"/>
</dbReference>
<dbReference type="PANTHER" id="PTHR43135">
    <property type="entry name" value="ALPHA-D-RIBOSE 1-METHYLPHOSPHONATE 5-TRIPHOSPHATE DIPHOSPHATASE"/>
    <property type="match status" value="1"/>
</dbReference>
<evidence type="ECO:0000313" key="2">
    <source>
        <dbReference type="EMBL" id="SDG82702.1"/>
    </source>
</evidence>
<dbReference type="InterPro" id="IPR057744">
    <property type="entry name" value="OTAase-like"/>
</dbReference>
<dbReference type="Gene3D" id="3.20.20.140">
    <property type="entry name" value="Metal-dependent hydrolases"/>
    <property type="match status" value="1"/>
</dbReference>
<dbReference type="SUPFAM" id="SSF51556">
    <property type="entry name" value="Metallo-dependent hydrolases"/>
    <property type="match status" value="1"/>
</dbReference>
<dbReference type="Gene3D" id="2.30.40.10">
    <property type="entry name" value="Urease, subunit C, domain 1"/>
    <property type="match status" value="1"/>
</dbReference>
<gene>
    <name evidence="2" type="ORF">SAMN04487974_10966</name>
</gene>
<dbReference type="STRING" id="440168.SAMN04487974_10966"/>
<dbReference type="Pfam" id="PF01979">
    <property type="entry name" value="Amidohydro_1"/>
    <property type="match status" value="1"/>
</dbReference>